<feature type="region of interest" description="Disordered" evidence="1">
    <location>
        <begin position="42"/>
        <end position="61"/>
    </location>
</feature>
<organism evidence="3 4">
    <name type="scientific">Pseudovirgaria hyperparasitica</name>
    <dbReference type="NCBI Taxonomy" id="470096"/>
    <lineage>
        <taxon>Eukaryota</taxon>
        <taxon>Fungi</taxon>
        <taxon>Dikarya</taxon>
        <taxon>Ascomycota</taxon>
        <taxon>Pezizomycotina</taxon>
        <taxon>Dothideomycetes</taxon>
        <taxon>Dothideomycetes incertae sedis</taxon>
        <taxon>Acrospermales</taxon>
        <taxon>Acrospermaceae</taxon>
        <taxon>Pseudovirgaria</taxon>
    </lineage>
</organism>
<dbReference type="GeneID" id="54485904"/>
<name>A0A6A6VT07_9PEZI</name>
<proteinExistence type="predicted"/>
<sequence>MSDGGISGGVIAGAVVGAVGGVCLAGLGMFFVWRMRKARSSERLTSGAHTRDPSLHGDQKPVPELQVNEAVSPHQEALVSSTPYYEMPIGKRHENFVKRPAELDTSQAFEMPAEDHCLRK</sequence>
<dbReference type="Proteomes" id="UP000799437">
    <property type="component" value="Unassembled WGS sequence"/>
</dbReference>
<keyword evidence="2" id="KW-0812">Transmembrane</keyword>
<evidence type="ECO:0000313" key="4">
    <source>
        <dbReference type="Proteomes" id="UP000799437"/>
    </source>
</evidence>
<keyword evidence="4" id="KW-1185">Reference proteome</keyword>
<gene>
    <name evidence="3" type="ORF">EJ05DRAFT_480314</name>
</gene>
<reference evidence="3" key="1">
    <citation type="journal article" date="2020" name="Stud. Mycol.">
        <title>101 Dothideomycetes genomes: a test case for predicting lifestyles and emergence of pathogens.</title>
        <authorList>
            <person name="Haridas S."/>
            <person name="Albert R."/>
            <person name="Binder M."/>
            <person name="Bloem J."/>
            <person name="Labutti K."/>
            <person name="Salamov A."/>
            <person name="Andreopoulos B."/>
            <person name="Baker S."/>
            <person name="Barry K."/>
            <person name="Bills G."/>
            <person name="Bluhm B."/>
            <person name="Cannon C."/>
            <person name="Castanera R."/>
            <person name="Culley D."/>
            <person name="Daum C."/>
            <person name="Ezra D."/>
            <person name="Gonzalez J."/>
            <person name="Henrissat B."/>
            <person name="Kuo A."/>
            <person name="Liang C."/>
            <person name="Lipzen A."/>
            <person name="Lutzoni F."/>
            <person name="Magnuson J."/>
            <person name="Mondo S."/>
            <person name="Nolan M."/>
            <person name="Ohm R."/>
            <person name="Pangilinan J."/>
            <person name="Park H.-J."/>
            <person name="Ramirez L."/>
            <person name="Alfaro M."/>
            <person name="Sun H."/>
            <person name="Tritt A."/>
            <person name="Yoshinaga Y."/>
            <person name="Zwiers L.-H."/>
            <person name="Turgeon B."/>
            <person name="Goodwin S."/>
            <person name="Spatafora J."/>
            <person name="Crous P."/>
            <person name="Grigoriev I."/>
        </authorList>
    </citation>
    <scope>NUCLEOTIDE SEQUENCE</scope>
    <source>
        <strain evidence="3">CBS 121739</strain>
    </source>
</reference>
<evidence type="ECO:0000313" key="3">
    <source>
        <dbReference type="EMBL" id="KAF2753285.1"/>
    </source>
</evidence>
<feature type="transmembrane region" description="Helical" evidence="2">
    <location>
        <begin position="6"/>
        <end position="33"/>
    </location>
</feature>
<evidence type="ECO:0000256" key="2">
    <source>
        <dbReference type="SAM" id="Phobius"/>
    </source>
</evidence>
<protein>
    <submittedName>
        <fullName evidence="3">Uncharacterized protein</fullName>
    </submittedName>
</protein>
<keyword evidence="2" id="KW-0472">Membrane</keyword>
<evidence type="ECO:0000256" key="1">
    <source>
        <dbReference type="SAM" id="MobiDB-lite"/>
    </source>
</evidence>
<keyword evidence="2" id="KW-1133">Transmembrane helix</keyword>
<feature type="compositionally biased region" description="Basic and acidic residues" evidence="1">
    <location>
        <begin position="49"/>
        <end position="61"/>
    </location>
</feature>
<dbReference type="AlphaFoldDB" id="A0A6A6VT07"/>
<dbReference type="EMBL" id="ML996584">
    <property type="protein sequence ID" value="KAF2753285.1"/>
    <property type="molecule type" value="Genomic_DNA"/>
</dbReference>
<dbReference type="RefSeq" id="XP_033595736.1">
    <property type="nucleotide sequence ID" value="XM_033744850.1"/>
</dbReference>
<accession>A0A6A6VT07</accession>